<evidence type="ECO:0000313" key="7">
    <source>
        <dbReference type="Proteomes" id="UP000192907"/>
    </source>
</evidence>
<evidence type="ECO:0000256" key="2">
    <source>
        <dbReference type="ARBA" id="ARBA00022692"/>
    </source>
</evidence>
<dbReference type="Proteomes" id="UP000192907">
    <property type="component" value="Unassembled WGS sequence"/>
</dbReference>
<keyword evidence="2" id="KW-0812">Transmembrane</keyword>
<dbReference type="GO" id="GO:0016020">
    <property type="term" value="C:membrane"/>
    <property type="evidence" value="ECO:0007669"/>
    <property type="project" value="UniProtKB-SubCell"/>
</dbReference>
<dbReference type="InterPro" id="IPR013320">
    <property type="entry name" value="ConA-like_dom_sf"/>
</dbReference>
<feature type="region of interest" description="Disordered" evidence="5">
    <location>
        <begin position="212"/>
        <end position="303"/>
    </location>
</feature>
<dbReference type="PROSITE" id="PS51257">
    <property type="entry name" value="PROKAR_LIPOPROTEIN"/>
    <property type="match status" value="1"/>
</dbReference>
<name>A0A1Y6BMS4_9BACT</name>
<evidence type="ECO:0000256" key="4">
    <source>
        <dbReference type="ARBA" id="ARBA00023136"/>
    </source>
</evidence>
<proteinExistence type="predicted"/>
<dbReference type="GO" id="GO:0015743">
    <property type="term" value="P:malate transport"/>
    <property type="evidence" value="ECO:0007669"/>
    <property type="project" value="InterPro"/>
</dbReference>
<evidence type="ECO:0000256" key="1">
    <source>
        <dbReference type="ARBA" id="ARBA00004141"/>
    </source>
</evidence>
<comment type="subcellular location">
    <subcellularLocation>
        <location evidence="1">Membrane</location>
        <topology evidence="1">Multi-pass membrane protein</topology>
    </subcellularLocation>
</comment>
<dbReference type="SUPFAM" id="SSF49899">
    <property type="entry name" value="Concanavalin A-like lectins/glucanases"/>
    <property type="match status" value="1"/>
</dbReference>
<sequence length="544" mass="60266">MKTLPKLVSILAMSVAFTSISCQKKQEEDEESTEQDRQIVQDSASSEDIVILGIIEGVTQDANGAMLSSQGIVIPDEIIILTDDKEELSRTSLTGGGQFSFLFSKSIFSKARYLIVQAGNFRAIINPSEDLSEYRIYLNDHASKTYELYEKVKAYLVANNLDQSILVDIKKVRELAAMLNSMQDLAGADDSDEDVQEAMEQAQREIAENYVKSEQEKANQEEEAKQANQETTDGVADDEESIEEETNENIESLVDSSEDETPIEAISEETPIDEDGNTSPENIINSVSNGDSVNTEEDPASELGTPGAADAISLVASNSGDESIFTSTGLALGDSTRHYSLGNGLSFTKNGFAVDTQIKFGDLARLSKASNQFLLSIRNAETYINSNGKEKVRRPEVMRIWLQVPPSNKSNKFPRLSAKWLVAASEADHQRSEARAIAKGKTYDRDKKPYRNRVIRTRYKDQVISPNTSYALRVEFAPGGFRILLDGQEVIRKATDRSLISFTENADLYVGGQKATRKYPDGRYFFDGQMSDLSFSNLDWTVTP</sequence>
<keyword evidence="3" id="KW-1133">Transmembrane helix</keyword>
<dbReference type="RefSeq" id="WP_132316438.1">
    <property type="nucleotide sequence ID" value="NZ_FWZT01000004.1"/>
</dbReference>
<dbReference type="InterPro" id="IPR020966">
    <property type="entry name" value="ALMT"/>
</dbReference>
<reference evidence="7" key="1">
    <citation type="submission" date="2017-04" db="EMBL/GenBank/DDBJ databases">
        <authorList>
            <person name="Varghese N."/>
            <person name="Submissions S."/>
        </authorList>
    </citation>
    <scope>NUCLEOTIDE SEQUENCE [LARGE SCALE GENOMIC DNA]</scope>
    <source>
        <strain evidence="7">RKEM611</strain>
    </source>
</reference>
<feature type="compositionally biased region" description="Polar residues" evidence="5">
    <location>
        <begin position="277"/>
        <end position="293"/>
    </location>
</feature>
<dbReference type="EMBL" id="FWZT01000004">
    <property type="protein sequence ID" value="SMF08761.1"/>
    <property type="molecule type" value="Genomic_DNA"/>
</dbReference>
<protein>
    <submittedName>
        <fullName evidence="6">Aluminium activated malate transporter</fullName>
    </submittedName>
</protein>
<dbReference type="Pfam" id="PF11744">
    <property type="entry name" value="ALMT"/>
    <property type="match status" value="1"/>
</dbReference>
<keyword evidence="7" id="KW-1185">Reference proteome</keyword>
<evidence type="ECO:0000256" key="3">
    <source>
        <dbReference type="ARBA" id="ARBA00022989"/>
    </source>
</evidence>
<feature type="compositionally biased region" description="Acidic residues" evidence="5">
    <location>
        <begin position="256"/>
        <end position="276"/>
    </location>
</feature>
<organism evidence="6 7">
    <name type="scientific">Pseudobacteriovorax antillogorgiicola</name>
    <dbReference type="NCBI Taxonomy" id="1513793"/>
    <lineage>
        <taxon>Bacteria</taxon>
        <taxon>Pseudomonadati</taxon>
        <taxon>Bdellovibrionota</taxon>
        <taxon>Oligoflexia</taxon>
        <taxon>Oligoflexales</taxon>
        <taxon>Pseudobacteriovoracaceae</taxon>
        <taxon>Pseudobacteriovorax</taxon>
    </lineage>
</organism>
<feature type="compositionally biased region" description="Basic and acidic residues" evidence="5">
    <location>
        <begin position="212"/>
        <end position="225"/>
    </location>
</feature>
<evidence type="ECO:0000313" key="6">
    <source>
        <dbReference type="EMBL" id="SMF08761.1"/>
    </source>
</evidence>
<evidence type="ECO:0000256" key="5">
    <source>
        <dbReference type="SAM" id="MobiDB-lite"/>
    </source>
</evidence>
<gene>
    <name evidence="6" type="ORF">SAMN06296036_104319</name>
</gene>
<keyword evidence="4" id="KW-0472">Membrane</keyword>
<feature type="compositionally biased region" description="Acidic residues" evidence="5">
    <location>
        <begin position="235"/>
        <end position="248"/>
    </location>
</feature>
<dbReference type="AlphaFoldDB" id="A0A1Y6BMS4"/>
<accession>A0A1Y6BMS4</accession>